<keyword evidence="2 4" id="KW-0808">Transferase</keyword>
<dbReference type="GO" id="GO:0032259">
    <property type="term" value="P:methylation"/>
    <property type="evidence" value="ECO:0007669"/>
    <property type="project" value="UniProtKB-KW"/>
</dbReference>
<dbReference type="EC" id="2.1.1.190" evidence="5"/>
<organism evidence="5 6">
    <name type="scientific">Mycoplasma zalophi</name>
    <dbReference type="NCBI Taxonomy" id="191287"/>
    <lineage>
        <taxon>Bacteria</taxon>
        <taxon>Bacillati</taxon>
        <taxon>Mycoplasmatota</taxon>
        <taxon>Mollicutes</taxon>
        <taxon>Mycoplasmataceae</taxon>
        <taxon>Mycoplasma</taxon>
    </lineage>
</organism>
<feature type="binding site" evidence="4">
    <location>
        <position position="324"/>
    </location>
    <ligand>
        <name>S-adenosyl-L-methionine</name>
        <dbReference type="ChEBI" id="CHEBI:59789"/>
    </ligand>
</feature>
<feature type="active site" description="Nucleophile" evidence="4">
    <location>
        <position position="399"/>
    </location>
</feature>
<dbReference type="NCBIfam" id="TIGR00479">
    <property type="entry name" value="rumA"/>
    <property type="match status" value="1"/>
</dbReference>
<dbReference type="EMBL" id="JAHMHH010000001">
    <property type="protein sequence ID" value="MBU4692112.1"/>
    <property type="molecule type" value="Genomic_DNA"/>
</dbReference>
<accession>A0ABS6DQA6</accession>
<keyword evidence="6" id="KW-1185">Reference proteome</keyword>
<reference evidence="5" key="1">
    <citation type="submission" date="2021-06" db="EMBL/GenBank/DDBJ databases">
        <title>Novel Mycoplasma species detected in California sea lions (Zalophus californianus) from the USA.</title>
        <authorList>
            <person name="Volokhov D.V."/>
            <person name="Furtak V.A."/>
            <person name="Zagorodnyaya T.A."/>
        </authorList>
    </citation>
    <scope>NUCLEOTIDE SEQUENCE [LARGE SCALE GENOMIC DNA]</scope>
    <source>
        <strain evidence="5">CSL 5346</strain>
    </source>
</reference>
<dbReference type="InterPro" id="IPR010280">
    <property type="entry name" value="U5_MeTrfase_fam"/>
</dbReference>
<feature type="binding site" evidence="4">
    <location>
        <position position="274"/>
    </location>
    <ligand>
        <name>S-adenosyl-L-methionine</name>
        <dbReference type="ChEBI" id="CHEBI:59789"/>
    </ligand>
</feature>
<gene>
    <name evidence="5" type="primary">rlmD</name>
    <name evidence="5" type="ORF">KQ875_00675</name>
</gene>
<evidence type="ECO:0000256" key="4">
    <source>
        <dbReference type="PROSITE-ProRule" id="PRU01024"/>
    </source>
</evidence>
<dbReference type="PROSITE" id="PS51687">
    <property type="entry name" value="SAM_MT_RNA_M5U"/>
    <property type="match status" value="1"/>
</dbReference>
<dbReference type="InterPro" id="IPR030391">
    <property type="entry name" value="MeTrfase_TrmA_CS"/>
</dbReference>
<evidence type="ECO:0000256" key="2">
    <source>
        <dbReference type="ARBA" id="ARBA00022679"/>
    </source>
</evidence>
<comment type="caution">
    <text evidence="5">The sequence shown here is derived from an EMBL/GenBank/DDBJ whole genome shotgun (WGS) entry which is preliminary data.</text>
</comment>
<evidence type="ECO:0000256" key="1">
    <source>
        <dbReference type="ARBA" id="ARBA00022603"/>
    </source>
</evidence>
<dbReference type="GO" id="GO:0008168">
    <property type="term" value="F:methyltransferase activity"/>
    <property type="evidence" value="ECO:0007669"/>
    <property type="project" value="UniProtKB-KW"/>
</dbReference>
<evidence type="ECO:0000256" key="3">
    <source>
        <dbReference type="ARBA" id="ARBA00022691"/>
    </source>
</evidence>
<feature type="binding site" evidence="4">
    <location>
        <position position="303"/>
    </location>
    <ligand>
        <name>S-adenosyl-L-methionine</name>
        <dbReference type="ChEBI" id="CHEBI:59789"/>
    </ligand>
</feature>
<keyword evidence="1 4" id="KW-0489">Methyltransferase</keyword>
<dbReference type="CDD" id="cd02440">
    <property type="entry name" value="AdoMet_MTases"/>
    <property type="match status" value="1"/>
</dbReference>
<dbReference type="PANTHER" id="PTHR11061:SF30">
    <property type="entry name" value="TRNA (URACIL(54)-C(5))-METHYLTRANSFERASE"/>
    <property type="match status" value="1"/>
</dbReference>
<sequence>MEYKLHQILKNQKTTEFSYDALGVIRKENYSIFVFGMLDNEEADVELIKVNSKFAFAKIVNLIKKNPKRIDNKDLKTVSNNALSILKYEDQLEFKQNIVSYLFKRQLNYENINSIIPSENQWNYRNKVVLFVENKDNKYKLGTYEKMSHTLIEEENYNLAVYSINKVVNFLSNNINSFNLYLNKIKRIMIRATKENNQVQVVFITENKQLFPLKFLNLLKNEIGEIASIIHNIDDKKNKNNLLGNFYKVIFGKEYLIDTLGDFKFKLNWNSFFQVNAKQAITLYNAMLKAINITENDVVLDAYCGIGTITTFLAQKAKKVIGVEIVKEAIDNAKESQEINAIENIEFYANDIDKQMEILNQQNIKFDVISVDPPRSGLTNEFMDLIIKQAPKAISYISCNVHTLVRDLVYLSKYYKIDFVQPVDMFPQTPHIEIVVILSKINVAS</sequence>
<evidence type="ECO:0000313" key="5">
    <source>
        <dbReference type="EMBL" id="MBU4692112.1"/>
    </source>
</evidence>
<dbReference type="PANTHER" id="PTHR11061">
    <property type="entry name" value="RNA M5U METHYLTRANSFERASE"/>
    <property type="match status" value="1"/>
</dbReference>
<keyword evidence="3 4" id="KW-0949">S-adenosyl-L-methionine</keyword>
<dbReference type="Proteomes" id="UP000718793">
    <property type="component" value="Unassembled WGS sequence"/>
</dbReference>
<name>A0ABS6DQA6_9MOLU</name>
<evidence type="ECO:0000313" key="6">
    <source>
        <dbReference type="Proteomes" id="UP000718793"/>
    </source>
</evidence>
<dbReference type="RefSeq" id="WP_216488411.1">
    <property type="nucleotide sequence ID" value="NZ_JAHMHH010000001.1"/>
</dbReference>
<protein>
    <submittedName>
        <fullName evidence="5">23S rRNA (Uracil(1939)-C(5))-methyltransferase RlmD</fullName>
        <ecNumber evidence="5">2.1.1.190</ecNumber>
    </submittedName>
</protein>
<feature type="binding site" evidence="4">
    <location>
        <position position="372"/>
    </location>
    <ligand>
        <name>S-adenosyl-L-methionine</name>
        <dbReference type="ChEBI" id="CHEBI:59789"/>
    </ligand>
</feature>
<proteinExistence type="inferred from homology"/>
<comment type="similarity">
    <text evidence="4">Belongs to the class I-like SAM-binding methyltransferase superfamily. RNA M5U methyltransferase family.</text>
</comment>
<dbReference type="PROSITE" id="PS01231">
    <property type="entry name" value="TRMA_2"/>
    <property type="match status" value="1"/>
</dbReference>
<dbReference type="Pfam" id="PF05958">
    <property type="entry name" value="tRNA_U5-meth_tr"/>
    <property type="match status" value="1"/>
</dbReference>